<dbReference type="OrthoDB" id="9769590at2"/>
<name>A0A2S1LC90_9FLAO</name>
<feature type="transmembrane region" description="Helical" evidence="1">
    <location>
        <begin position="404"/>
        <end position="424"/>
    </location>
</feature>
<keyword evidence="1" id="KW-0472">Membrane</keyword>
<dbReference type="PANTHER" id="PTHR38442:SF1">
    <property type="entry name" value="INNER MEMBRANE PROTEIN"/>
    <property type="match status" value="1"/>
</dbReference>
<dbReference type="InterPro" id="IPR007383">
    <property type="entry name" value="DUF445"/>
</dbReference>
<accession>A0A2S1LC90</accession>
<dbReference type="GO" id="GO:0005886">
    <property type="term" value="C:plasma membrane"/>
    <property type="evidence" value="ECO:0007669"/>
    <property type="project" value="TreeGrafter"/>
</dbReference>
<dbReference type="Pfam" id="PF04286">
    <property type="entry name" value="DUF445"/>
    <property type="match status" value="1"/>
</dbReference>
<protein>
    <recommendedName>
        <fullName evidence="4">DUF445 domain-containing protein</fullName>
    </recommendedName>
</protein>
<keyword evidence="1" id="KW-1133">Transmembrane helix</keyword>
<gene>
    <name evidence="2" type="ORF">FFWV33_07210</name>
</gene>
<feature type="transmembrane region" description="Helical" evidence="1">
    <location>
        <begin position="36"/>
        <end position="59"/>
    </location>
</feature>
<dbReference type="EMBL" id="CP020918">
    <property type="protein sequence ID" value="AWG21331.1"/>
    <property type="molecule type" value="Genomic_DNA"/>
</dbReference>
<proteinExistence type="predicted"/>
<evidence type="ECO:0000313" key="2">
    <source>
        <dbReference type="EMBL" id="AWG21331.1"/>
    </source>
</evidence>
<evidence type="ECO:0000256" key="1">
    <source>
        <dbReference type="SAM" id="Phobius"/>
    </source>
</evidence>
<evidence type="ECO:0008006" key="4">
    <source>
        <dbReference type="Google" id="ProtNLM"/>
    </source>
</evidence>
<dbReference type="AlphaFoldDB" id="A0A2S1LC90"/>
<evidence type="ECO:0000313" key="3">
    <source>
        <dbReference type="Proteomes" id="UP000244527"/>
    </source>
</evidence>
<keyword evidence="1" id="KW-0812">Transmembrane</keyword>
<sequence length="425" mass="47110">MKNNLGFLSLLIAFSGLVLFELLVRTDILSNPAWKLVIAGFEAATIGGFADWFAVSALFREIPIPIVRKHTNIIAKNRAKLTEGIVDLVTNKWLSPEVISGKLSEINLVEKIIQFLKKPDNQKKSIEVIQKIVLVLADDLDSPKLASNLKTVFTKQIGQLDLGSTLGQWLEKSIKNGDHNQIWELMIQAGSKAISNEDTREKLLSKLAVAATEYKEKGLVKKITLFLAESTGGIDLDSIADSLLEQANVFIEEAKSNPEHPIRVKFDDWILDFAHKLATGDGDSKKMIDNFINGFTENADAESMIQKLLVNFKKTLIVQLENHETPLMKFVITKLNSVLSDLEQNPETQANVNRWIKDTISNLITEFHGEIGNMVRDSLAKLDNAELVHQIEDKVGNDLQYIRLNGAVVGGLVGILIAVVKLALG</sequence>
<organism evidence="2 3">
    <name type="scientific">Flavobacterium faecale</name>
    <dbReference type="NCBI Taxonomy" id="1355330"/>
    <lineage>
        <taxon>Bacteria</taxon>
        <taxon>Pseudomonadati</taxon>
        <taxon>Bacteroidota</taxon>
        <taxon>Flavobacteriia</taxon>
        <taxon>Flavobacteriales</taxon>
        <taxon>Flavobacteriaceae</taxon>
        <taxon>Flavobacterium</taxon>
    </lineage>
</organism>
<reference evidence="2 3" key="1">
    <citation type="submission" date="2017-04" db="EMBL/GenBank/DDBJ databases">
        <title>Compelte genome sequence of WV33.</title>
        <authorList>
            <person name="Lee P.C."/>
        </authorList>
    </citation>
    <scope>NUCLEOTIDE SEQUENCE [LARGE SCALE GENOMIC DNA]</scope>
    <source>
        <strain evidence="2 3">WV33</strain>
    </source>
</reference>
<keyword evidence="3" id="KW-1185">Reference proteome</keyword>
<dbReference type="KEGG" id="ffa:FFWV33_07210"/>
<dbReference type="RefSeq" id="WP_108740281.1">
    <property type="nucleotide sequence ID" value="NZ_CP020918.1"/>
</dbReference>
<dbReference type="PANTHER" id="PTHR38442">
    <property type="entry name" value="INNER MEMBRANE PROTEIN-RELATED"/>
    <property type="match status" value="1"/>
</dbReference>
<dbReference type="Proteomes" id="UP000244527">
    <property type="component" value="Chromosome"/>
</dbReference>